<dbReference type="InterPro" id="IPR037066">
    <property type="entry name" value="Plug_dom_sf"/>
</dbReference>
<dbReference type="InterPro" id="IPR012910">
    <property type="entry name" value="Plug_dom"/>
</dbReference>
<keyword evidence="5" id="KW-0732">Signal</keyword>
<dbReference type="Gene3D" id="2.40.170.20">
    <property type="entry name" value="TonB-dependent receptor, beta-barrel domain"/>
    <property type="match status" value="1"/>
</dbReference>
<proteinExistence type="inferred from homology"/>
<reference evidence="8 9" key="1">
    <citation type="submission" date="2019-02" db="EMBL/GenBank/DDBJ databases">
        <title>Halieaceae_genomes.</title>
        <authorList>
            <person name="Li S.-H."/>
        </authorList>
    </citation>
    <scope>NUCLEOTIDE SEQUENCE [LARGE SCALE GENOMIC DNA]</scope>
    <source>
        <strain evidence="8 9">JH123</strain>
    </source>
</reference>
<organism evidence="8 9">
    <name type="scientific">Candidatus Paraluminiphilus aquimaris</name>
    <dbReference type="NCBI Taxonomy" id="2518994"/>
    <lineage>
        <taxon>Bacteria</taxon>
        <taxon>Pseudomonadati</taxon>
        <taxon>Pseudomonadota</taxon>
        <taxon>Gammaproteobacteria</taxon>
        <taxon>Cellvibrionales</taxon>
        <taxon>Halieaceae</taxon>
        <taxon>Candidatus Paraluminiphilus</taxon>
    </lineage>
</organism>
<evidence type="ECO:0000256" key="5">
    <source>
        <dbReference type="SAM" id="SignalP"/>
    </source>
</evidence>
<evidence type="ECO:0000259" key="6">
    <source>
        <dbReference type="Pfam" id="PF00593"/>
    </source>
</evidence>
<feature type="domain" description="TonB-dependent receptor plug" evidence="7">
    <location>
        <begin position="225"/>
        <end position="324"/>
    </location>
</feature>
<keyword evidence="4" id="KW-0798">TonB box</keyword>
<evidence type="ECO:0000256" key="1">
    <source>
        <dbReference type="ARBA" id="ARBA00004442"/>
    </source>
</evidence>
<dbReference type="InterPro" id="IPR036942">
    <property type="entry name" value="Beta-barrel_TonB_sf"/>
</dbReference>
<evidence type="ECO:0000256" key="2">
    <source>
        <dbReference type="ARBA" id="ARBA00023136"/>
    </source>
</evidence>
<evidence type="ECO:0000256" key="3">
    <source>
        <dbReference type="ARBA" id="ARBA00023237"/>
    </source>
</evidence>
<evidence type="ECO:0000259" key="7">
    <source>
        <dbReference type="Pfam" id="PF07715"/>
    </source>
</evidence>
<dbReference type="PANTHER" id="PTHR40980:SF5">
    <property type="entry name" value="TONB-DEPENDENT RECEPTOR"/>
    <property type="match status" value="1"/>
</dbReference>
<protein>
    <submittedName>
        <fullName evidence="8">TonB-dependent receptor</fullName>
    </submittedName>
</protein>
<evidence type="ECO:0000313" key="8">
    <source>
        <dbReference type="EMBL" id="UZP75124.1"/>
    </source>
</evidence>
<keyword evidence="3" id="KW-0998">Cell outer membrane</keyword>
<dbReference type="Pfam" id="PF00593">
    <property type="entry name" value="TonB_dep_Rec_b-barrel"/>
    <property type="match status" value="1"/>
</dbReference>
<dbReference type="InterPro" id="IPR000531">
    <property type="entry name" value="Beta-barrel_TonB"/>
</dbReference>
<dbReference type="RefSeq" id="WP_279241596.1">
    <property type="nucleotide sequence ID" value="NZ_CP036501.1"/>
</dbReference>
<sequence length="1055" mass="113618">MIKSTLARLLLITAGLLLPQLATAEDELLLYVFQGGQPQRSATITIDGEVAGTTRLDGSFTADLNAGGHVVAVDASGDQRVVRFALESGQLADVVIELAPGSSPLVDVYGSRESAPERRDQPKGSLEITVTRDGSPVTGTVVNLSNGGGRAASDEDGVATIEAPRGRYTVTVDGNRYTSRVFAGVTRGLSVRLASESISFELERPQLEEVVVLGSFDPGAFELSERDTGNIVDTLGVEQLARYGDSDVAASIVRVPGVSVQNDKYVVIRGLGDRYVTANLNGSAMPSTNPSRRTVPLDLFPSSFVNQLDVKKTYLASMPGESTGGNLVINTKTFPDEAFIDLSVQLGGVTGLTGSSVAVDALEGDSDFLGWDDGTREENGAIAAIADALKAGSITDSDGNTFVVDSYISGQLRQSAGLLMMDGWDADTASVTPAIDLGISAGDVFYIGDAEIGYFAAGSYANSWSQRQNGIRRSYGGGSDIVADDFTYQTATNNIEVSGLVSVGVGIGDSTYEWNTIVSRVTDSFVERYVGVEGDEFRSVVGTSVQWEERQYASTQVAGSHFLNESGSLFLEWQATVSQAERDVPDRRNSSFIASQSQTLGSDLVAGFDFSATNASQGDLFTGFFFNYGGSNRRFNNLVDNNDELSFDLTWDVFDDGDSFSSLKMGLSAIERDREAEAAIYGYSTILAGDILAAPNGVVSDVVYAASNDPSVIGGVQGSVTRGLTFTESTLPSDNYGADLTYNSAYALYDHTLGLEWQVITGIRFEEYVQTTETFSSFNGQPVESVIDEITPLPHFGVNWSFTDDQQLRVALSETIARPDFKETANAYYQDLEFGAQVFGNPFLQTSSITNADIRWEWYFDEDAGNSISVALFHKEIEDAIERVVIAASGTAANARTFQNSDLAELNGIEVEGRISFSLSDDFDSEIFIDFNAASIESEVDIGGGVIRAMQGQPDYTANIVFGYDDFAAEQQVTLLLNQNGKTVADRGIQGAADVILEPRLDVQLVYRWDVNEALSVRAKVNNLLNEDYEYSQGGKVFQQYERGTSFQVGIDWKL</sequence>
<feature type="domain" description="TonB-dependent receptor-like beta-barrel" evidence="6">
    <location>
        <begin position="604"/>
        <end position="1024"/>
    </location>
</feature>
<dbReference type="EMBL" id="CP036501">
    <property type="protein sequence ID" value="UZP75124.1"/>
    <property type="molecule type" value="Genomic_DNA"/>
</dbReference>
<accession>A0ABY6Q755</accession>
<feature type="signal peptide" evidence="5">
    <location>
        <begin position="1"/>
        <end position="24"/>
    </location>
</feature>
<keyword evidence="8" id="KW-0675">Receptor</keyword>
<comment type="subcellular location">
    <subcellularLocation>
        <location evidence="1 4">Cell outer membrane</location>
    </subcellularLocation>
</comment>
<dbReference type="Proteomes" id="UP001317963">
    <property type="component" value="Chromosome"/>
</dbReference>
<dbReference type="Gene3D" id="2.60.40.1120">
    <property type="entry name" value="Carboxypeptidase-like, regulatory domain"/>
    <property type="match status" value="1"/>
</dbReference>
<dbReference type="Gene3D" id="2.170.130.10">
    <property type="entry name" value="TonB-dependent receptor, plug domain"/>
    <property type="match status" value="1"/>
</dbReference>
<dbReference type="SUPFAM" id="SSF56935">
    <property type="entry name" value="Porins"/>
    <property type="match status" value="1"/>
</dbReference>
<gene>
    <name evidence="8" type="ORF">E0F26_10405</name>
</gene>
<keyword evidence="9" id="KW-1185">Reference proteome</keyword>
<evidence type="ECO:0000256" key="4">
    <source>
        <dbReference type="RuleBase" id="RU003357"/>
    </source>
</evidence>
<dbReference type="PANTHER" id="PTHR40980">
    <property type="entry name" value="PLUG DOMAIN-CONTAINING PROTEIN"/>
    <property type="match status" value="1"/>
</dbReference>
<comment type="similarity">
    <text evidence="4">Belongs to the TonB-dependent receptor family.</text>
</comment>
<feature type="chain" id="PRO_5046054639" evidence="5">
    <location>
        <begin position="25"/>
        <end position="1055"/>
    </location>
</feature>
<dbReference type="Pfam" id="PF07715">
    <property type="entry name" value="Plug"/>
    <property type="match status" value="1"/>
</dbReference>
<keyword evidence="2 4" id="KW-0472">Membrane</keyword>
<name>A0ABY6Q755_9GAMM</name>
<evidence type="ECO:0000313" key="9">
    <source>
        <dbReference type="Proteomes" id="UP001317963"/>
    </source>
</evidence>